<proteinExistence type="predicted"/>
<dbReference type="AlphaFoldDB" id="A0A2J6SR65"/>
<feature type="non-terminal residue" evidence="1">
    <location>
        <position position="1"/>
    </location>
</feature>
<dbReference type="GeneID" id="36596130"/>
<keyword evidence="2" id="KW-1185">Reference proteome</keyword>
<dbReference type="EMBL" id="KZ613887">
    <property type="protein sequence ID" value="PMD53240.1"/>
    <property type="molecule type" value="Genomic_DNA"/>
</dbReference>
<dbReference type="Proteomes" id="UP000235371">
    <property type="component" value="Unassembled WGS sequence"/>
</dbReference>
<dbReference type="InParanoid" id="A0A2J6SR65"/>
<organism evidence="1 2">
    <name type="scientific">Hyaloscypha bicolor E</name>
    <dbReference type="NCBI Taxonomy" id="1095630"/>
    <lineage>
        <taxon>Eukaryota</taxon>
        <taxon>Fungi</taxon>
        <taxon>Dikarya</taxon>
        <taxon>Ascomycota</taxon>
        <taxon>Pezizomycotina</taxon>
        <taxon>Leotiomycetes</taxon>
        <taxon>Helotiales</taxon>
        <taxon>Hyaloscyphaceae</taxon>
        <taxon>Hyaloscypha</taxon>
        <taxon>Hyaloscypha bicolor</taxon>
    </lineage>
</organism>
<reference evidence="1 2" key="1">
    <citation type="submission" date="2016-04" db="EMBL/GenBank/DDBJ databases">
        <title>A degradative enzymes factory behind the ericoid mycorrhizal symbiosis.</title>
        <authorList>
            <consortium name="DOE Joint Genome Institute"/>
            <person name="Martino E."/>
            <person name="Morin E."/>
            <person name="Grelet G."/>
            <person name="Kuo A."/>
            <person name="Kohler A."/>
            <person name="Daghino S."/>
            <person name="Barry K."/>
            <person name="Choi C."/>
            <person name="Cichocki N."/>
            <person name="Clum A."/>
            <person name="Copeland A."/>
            <person name="Hainaut M."/>
            <person name="Haridas S."/>
            <person name="Labutti K."/>
            <person name="Lindquist E."/>
            <person name="Lipzen A."/>
            <person name="Khouja H.-R."/>
            <person name="Murat C."/>
            <person name="Ohm R."/>
            <person name="Olson A."/>
            <person name="Spatafora J."/>
            <person name="Veneault-Fourrey C."/>
            <person name="Henrissat B."/>
            <person name="Grigoriev I."/>
            <person name="Martin F."/>
            <person name="Perotto S."/>
        </authorList>
    </citation>
    <scope>NUCLEOTIDE SEQUENCE [LARGE SCALE GENOMIC DNA]</scope>
    <source>
        <strain evidence="1 2">E</strain>
    </source>
</reference>
<protein>
    <submittedName>
        <fullName evidence="1">Uncharacterized protein</fullName>
    </submittedName>
</protein>
<accession>A0A2J6SR65</accession>
<evidence type="ECO:0000313" key="1">
    <source>
        <dbReference type="EMBL" id="PMD53240.1"/>
    </source>
</evidence>
<name>A0A2J6SR65_9HELO</name>
<evidence type="ECO:0000313" key="2">
    <source>
        <dbReference type="Proteomes" id="UP000235371"/>
    </source>
</evidence>
<dbReference type="RefSeq" id="XP_024730144.1">
    <property type="nucleotide sequence ID" value="XM_024888054.1"/>
</dbReference>
<sequence>DNCLTTLAHTFSQRTDDDAVVKLAQNWLTTCVRDHTNTCSHAPGYMPPRLLDLRGSDVKLVLRQGIDDFNMSYAALSHCWGAHHSF</sequence>
<gene>
    <name evidence="1" type="ORF">K444DRAFT_702473</name>
</gene>